<proteinExistence type="predicted"/>
<feature type="region of interest" description="Disordered" evidence="1">
    <location>
        <begin position="1"/>
        <end position="45"/>
    </location>
</feature>
<dbReference type="AlphaFoldDB" id="A0A225E1F7"/>
<dbReference type="Proteomes" id="UP000214646">
    <property type="component" value="Unassembled WGS sequence"/>
</dbReference>
<dbReference type="EMBL" id="NIDE01000001">
    <property type="protein sequence ID" value="OWK47401.1"/>
    <property type="molecule type" value="Genomic_DNA"/>
</dbReference>
<keyword evidence="3" id="KW-1185">Reference proteome</keyword>
<evidence type="ECO:0000313" key="2">
    <source>
        <dbReference type="EMBL" id="OWK47401.1"/>
    </source>
</evidence>
<name>A0A225E1F7_9BACT</name>
<evidence type="ECO:0000313" key="3">
    <source>
        <dbReference type="Proteomes" id="UP000214646"/>
    </source>
</evidence>
<reference evidence="3" key="1">
    <citation type="submission" date="2017-06" db="EMBL/GenBank/DDBJ databases">
        <title>Genome analysis of Fimbriiglobus ruber SP5, the first member of the order Planctomycetales with confirmed chitinolytic capability.</title>
        <authorList>
            <person name="Ravin N.V."/>
            <person name="Rakitin A.L."/>
            <person name="Ivanova A.A."/>
            <person name="Beletsky A.V."/>
            <person name="Kulichevskaya I.S."/>
            <person name="Mardanov A.V."/>
            <person name="Dedysh S.N."/>
        </authorList>
    </citation>
    <scope>NUCLEOTIDE SEQUENCE [LARGE SCALE GENOMIC DNA]</scope>
    <source>
        <strain evidence="3">SP5</strain>
    </source>
</reference>
<feature type="compositionally biased region" description="Basic and acidic residues" evidence="1">
    <location>
        <begin position="13"/>
        <end position="45"/>
    </location>
</feature>
<evidence type="ECO:0000256" key="1">
    <source>
        <dbReference type="SAM" id="MobiDB-lite"/>
    </source>
</evidence>
<comment type="caution">
    <text evidence="2">The sequence shown here is derived from an EMBL/GenBank/DDBJ whole genome shotgun (WGS) entry which is preliminary data.</text>
</comment>
<accession>A0A225E1F7</accession>
<sequence length="45" mass="5080">MNDGNLSLSDYPILHDHATSLRDRSVDSTRRGRAEARLSGHLCRE</sequence>
<protein>
    <submittedName>
        <fullName evidence="2">Uncharacterized protein</fullName>
    </submittedName>
</protein>
<organism evidence="2 3">
    <name type="scientific">Fimbriiglobus ruber</name>
    <dbReference type="NCBI Taxonomy" id="1908690"/>
    <lineage>
        <taxon>Bacteria</taxon>
        <taxon>Pseudomonadati</taxon>
        <taxon>Planctomycetota</taxon>
        <taxon>Planctomycetia</taxon>
        <taxon>Gemmatales</taxon>
        <taxon>Gemmataceae</taxon>
        <taxon>Fimbriiglobus</taxon>
    </lineage>
</organism>
<gene>
    <name evidence="2" type="ORF">FRUB_01100</name>
</gene>